<proteinExistence type="predicted"/>
<protein>
    <submittedName>
        <fullName evidence="1">Uncharacterized protein</fullName>
    </submittedName>
</protein>
<accession>A0AAV0FGU6</accession>
<evidence type="ECO:0000313" key="1">
    <source>
        <dbReference type="EMBL" id="CAH9134464.1"/>
    </source>
</evidence>
<name>A0AAV0FGU6_9ASTE</name>
<dbReference type="Proteomes" id="UP001152523">
    <property type="component" value="Unassembled WGS sequence"/>
</dbReference>
<dbReference type="EMBL" id="CAMAPF010000982">
    <property type="protein sequence ID" value="CAH9134464.1"/>
    <property type="molecule type" value="Genomic_DNA"/>
</dbReference>
<comment type="caution">
    <text evidence="1">The sequence shown here is derived from an EMBL/GenBank/DDBJ whole genome shotgun (WGS) entry which is preliminary data.</text>
</comment>
<evidence type="ECO:0000313" key="2">
    <source>
        <dbReference type="Proteomes" id="UP001152523"/>
    </source>
</evidence>
<keyword evidence="2" id="KW-1185">Reference proteome</keyword>
<organism evidence="1 2">
    <name type="scientific">Cuscuta epithymum</name>
    <dbReference type="NCBI Taxonomy" id="186058"/>
    <lineage>
        <taxon>Eukaryota</taxon>
        <taxon>Viridiplantae</taxon>
        <taxon>Streptophyta</taxon>
        <taxon>Embryophyta</taxon>
        <taxon>Tracheophyta</taxon>
        <taxon>Spermatophyta</taxon>
        <taxon>Magnoliopsida</taxon>
        <taxon>eudicotyledons</taxon>
        <taxon>Gunneridae</taxon>
        <taxon>Pentapetalae</taxon>
        <taxon>asterids</taxon>
        <taxon>lamiids</taxon>
        <taxon>Solanales</taxon>
        <taxon>Convolvulaceae</taxon>
        <taxon>Cuscuteae</taxon>
        <taxon>Cuscuta</taxon>
        <taxon>Cuscuta subgen. Cuscuta</taxon>
    </lineage>
</organism>
<dbReference type="AlphaFoldDB" id="A0AAV0FGU6"/>
<reference evidence="1" key="1">
    <citation type="submission" date="2022-07" db="EMBL/GenBank/DDBJ databases">
        <authorList>
            <person name="Macas J."/>
            <person name="Novak P."/>
            <person name="Neumann P."/>
        </authorList>
    </citation>
    <scope>NUCLEOTIDE SEQUENCE</scope>
</reference>
<gene>
    <name evidence="1" type="ORF">CEPIT_LOCUS33746</name>
</gene>
<sequence length="144" mass="15895">MSARVISQGVVAALITAMLFLHVWCDLDWAKPVVVTLWDSFATTQGIELDKLLRIGNYPLILAKRLGISLTTCYDASIQINPTGSRAALLKEWRSANTEMIQQLLLQNAHADSLIALGQPLNQPSVSISEAMNCYDEVGYNYLN</sequence>